<evidence type="ECO:0000256" key="3">
    <source>
        <dbReference type="ARBA" id="ARBA00008343"/>
    </source>
</evidence>
<dbReference type="InterPro" id="IPR044298">
    <property type="entry name" value="MIG/MutY"/>
</dbReference>
<keyword evidence="7" id="KW-0479">Metal-binding</keyword>
<organism evidence="16">
    <name type="scientific">Sedimenticola thiotaurini</name>
    <dbReference type="NCBI Taxonomy" id="1543721"/>
    <lineage>
        <taxon>Bacteria</taxon>
        <taxon>Pseudomonadati</taxon>
        <taxon>Pseudomonadota</taxon>
        <taxon>Gammaproteobacteria</taxon>
        <taxon>Chromatiales</taxon>
        <taxon>Sedimenticolaceae</taxon>
        <taxon>Sedimenticola</taxon>
    </lineage>
</organism>
<dbReference type="GO" id="GO:0000701">
    <property type="term" value="F:purine-specific mismatch base pair DNA N-glycosylase activity"/>
    <property type="evidence" value="ECO:0007669"/>
    <property type="project" value="UniProtKB-EC"/>
</dbReference>
<dbReference type="GO" id="GO:0032357">
    <property type="term" value="F:oxidized purine DNA binding"/>
    <property type="evidence" value="ECO:0007669"/>
    <property type="project" value="TreeGrafter"/>
</dbReference>
<keyword evidence="13 14" id="KW-0326">Glycosidase</keyword>
<dbReference type="PANTHER" id="PTHR42944:SF1">
    <property type="entry name" value="ADENINE DNA GLYCOSYLASE"/>
    <property type="match status" value="1"/>
</dbReference>
<evidence type="ECO:0000256" key="13">
    <source>
        <dbReference type="ARBA" id="ARBA00023295"/>
    </source>
</evidence>
<dbReference type="InterPro" id="IPR004036">
    <property type="entry name" value="Endonuclease-III-like_CS2"/>
</dbReference>
<evidence type="ECO:0000256" key="5">
    <source>
        <dbReference type="ARBA" id="ARBA00022023"/>
    </source>
</evidence>
<dbReference type="AlphaFoldDB" id="A0A831RKK4"/>
<dbReference type="CDD" id="cd03431">
    <property type="entry name" value="NUDIX_DNA_Glycosylase_C-MutY"/>
    <property type="match status" value="1"/>
</dbReference>
<accession>A0A831RKK4</accession>
<keyword evidence="10 14" id="KW-0408">Iron</keyword>
<dbReference type="Pfam" id="PF00633">
    <property type="entry name" value="HHH"/>
    <property type="match status" value="1"/>
</dbReference>
<evidence type="ECO:0000313" key="16">
    <source>
        <dbReference type="EMBL" id="HEB95567.1"/>
    </source>
</evidence>
<dbReference type="GO" id="GO:0051539">
    <property type="term" value="F:4 iron, 4 sulfur cluster binding"/>
    <property type="evidence" value="ECO:0007669"/>
    <property type="project" value="UniProtKB-UniRule"/>
</dbReference>
<evidence type="ECO:0000256" key="7">
    <source>
        <dbReference type="ARBA" id="ARBA00022723"/>
    </source>
</evidence>
<evidence type="ECO:0000256" key="8">
    <source>
        <dbReference type="ARBA" id="ARBA00022763"/>
    </source>
</evidence>
<sequence>MIAHSSAAQKEDPPPDDDPAFARRVVAWYRHSGRHDLPWQRPPTPYRVWVSEIMLQQTRVGVVVPYFLRFMERFPALPELAAADVDEVLHLWSGLGYYARGRNLHAAARMVLERHGGEMPATLEGLMQLPGIGRSTAGAILSLALGQRQPILDGNVKRVLCRCFAVEGWPGRSAVQRRLWRLSDRLTPARQVREFNQAMMDLGAELCTRHNPACPRCPLSDRCRARAGGDPTRYPEPKPRRELPVRTVRMLILRQDDQVLLQRRPPTGVWGGLWSLPECPPEADPARWSRERLGLEAGRAEAWPTLRHSFSHYHLEIQPMELQVENSRDCVMEGADLVWYNTACPDPRGLPAPVERMIRRMTGEEP</sequence>
<dbReference type="InterPro" id="IPR003265">
    <property type="entry name" value="HhH-GPD_domain"/>
</dbReference>
<dbReference type="SUPFAM" id="SSF48150">
    <property type="entry name" value="DNA-glycosylase"/>
    <property type="match status" value="1"/>
</dbReference>
<dbReference type="SMART" id="SM00478">
    <property type="entry name" value="ENDO3c"/>
    <property type="match status" value="1"/>
</dbReference>
<dbReference type="GO" id="GO:0034039">
    <property type="term" value="F:8-oxo-7,8-dihydroguanine DNA N-glycosylase activity"/>
    <property type="evidence" value="ECO:0007669"/>
    <property type="project" value="TreeGrafter"/>
</dbReference>
<dbReference type="InterPro" id="IPR000445">
    <property type="entry name" value="HhH_motif"/>
</dbReference>
<dbReference type="Gene3D" id="1.10.1670.10">
    <property type="entry name" value="Helix-hairpin-Helix base-excision DNA repair enzymes (C-terminal)"/>
    <property type="match status" value="1"/>
</dbReference>
<evidence type="ECO:0000256" key="4">
    <source>
        <dbReference type="ARBA" id="ARBA00012045"/>
    </source>
</evidence>
<proteinExistence type="inferred from homology"/>
<reference evidence="16" key="1">
    <citation type="journal article" date="2020" name="mSystems">
        <title>Genome- and Community-Level Interaction Insights into Carbon Utilization and Element Cycling Functions of Hydrothermarchaeota in Hydrothermal Sediment.</title>
        <authorList>
            <person name="Zhou Z."/>
            <person name="Liu Y."/>
            <person name="Xu W."/>
            <person name="Pan J."/>
            <person name="Luo Z.H."/>
            <person name="Li M."/>
        </authorList>
    </citation>
    <scope>NUCLEOTIDE SEQUENCE [LARGE SCALE GENOMIC DNA]</scope>
    <source>
        <strain evidence="16">HyVt-443</strain>
    </source>
</reference>
<evidence type="ECO:0000256" key="2">
    <source>
        <dbReference type="ARBA" id="ARBA00002933"/>
    </source>
</evidence>
<comment type="function">
    <text evidence="2">Adenine glycosylase active on G-A mispairs. MutY also corrects error-prone DNA synthesis past GO lesions which are due to the oxidatively damaged form of guanine: 7,8-dihydro-8-oxoguanine (8-oxo-dGTP).</text>
</comment>
<evidence type="ECO:0000256" key="12">
    <source>
        <dbReference type="ARBA" id="ARBA00023204"/>
    </source>
</evidence>
<dbReference type="InterPro" id="IPR029119">
    <property type="entry name" value="MutY_C"/>
</dbReference>
<dbReference type="SUPFAM" id="SSF55811">
    <property type="entry name" value="Nudix"/>
    <property type="match status" value="1"/>
</dbReference>
<comment type="catalytic activity">
    <reaction evidence="1 14">
        <text>Hydrolyzes free adenine bases from 7,8-dihydro-8-oxoguanine:adenine mismatched double-stranded DNA, leaving an apurinic site.</text>
        <dbReference type="EC" id="3.2.2.31"/>
    </reaction>
</comment>
<dbReference type="Proteomes" id="UP000886251">
    <property type="component" value="Unassembled WGS sequence"/>
</dbReference>
<comment type="similarity">
    <text evidence="3 14">Belongs to the Nth/MutY family.</text>
</comment>
<keyword evidence="6" id="KW-0004">4Fe-4S</keyword>
<dbReference type="InterPro" id="IPR023170">
    <property type="entry name" value="HhH_base_excis_C"/>
</dbReference>
<keyword evidence="8 14" id="KW-0227">DNA damage</keyword>
<keyword evidence="12" id="KW-0234">DNA repair</keyword>
<dbReference type="GO" id="GO:0046872">
    <property type="term" value="F:metal ion binding"/>
    <property type="evidence" value="ECO:0007669"/>
    <property type="project" value="UniProtKB-UniRule"/>
</dbReference>
<gene>
    <name evidence="16" type="ORF">ENI96_03945</name>
</gene>
<dbReference type="EC" id="3.2.2.31" evidence="4 14"/>
<evidence type="ECO:0000256" key="1">
    <source>
        <dbReference type="ARBA" id="ARBA00000843"/>
    </source>
</evidence>
<feature type="domain" description="HhH-GPD" evidence="15">
    <location>
        <begin position="54"/>
        <end position="205"/>
    </location>
</feature>
<dbReference type="Pfam" id="PF14815">
    <property type="entry name" value="NUDIX_4"/>
    <property type="match status" value="1"/>
</dbReference>
<dbReference type="FunFam" id="1.10.340.30:FF:000002">
    <property type="entry name" value="Adenine DNA glycosylase"/>
    <property type="match status" value="1"/>
</dbReference>
<dbReference type="GO" id="GO:0006298">
    <property type="term" value="P:mismatch repair"/>
    <property type="evidence" value="ECO:0007669"/>
    <property type="project" value="TreeGrafter"/>
</dbReference>
<keyword evidence="9" id="KW-0378">Hydrolase</keyword>
<comment type="caution">
    <text evidence="16">The sequence shown here is derived from an EMBL/GenBank/DDBJ whole genome shotgun (WGS) entry which is preliminary data.</text>
</comment>
<dbReference type="PANTHER" id="PTHR42944">
    <property type="entry name" value="ADENINE DNA GLYCOSYLASE"/>
    <property type="match status" value="1"/>
</dbReference>
<name>A0A831RKK4_9GAMM</name>
<dbReference type="InterPro" id="IPR004035">
    <property type="entry name" value="Endouclease-III_FeS-bd_BS"/>
</dbReference>
<protein>
    <recommendedName>
        <fullName evidence="5 14">Adenine DNA glycosylase</fullName>
        <ecNumber evidence="4 14">3.2.2.31</ecNumber>
    </recommendedName>
</protein>
<evidence type="ECO:0000259" key="15">
    <source>
        <dbReference type="SMART" id="SM00478"/>
    </source>
</evidence>
<evidence type="ECO:0000256" key="10">
    <source>
        <dbReference type="ARBA" id="ARBA00023004"/>
    </source>
</evidence>
<dbReference type="PROSITE" id="PS01155">
    <property type="entry name" value="ENDONUCLEASE_III_2"/>
    <property type="match status" value="1"/>
</dbReference>
<dbReference type="Gene3D" id="1.10.340.30">
    <property type="entry name" value="Hypothetical protein, domain 2"/>
    <property type="match status" value="1"/>
</dbReference>
<evidence type="ECO:0000256" key="11">
    <source>
        <dbReference type="ARBA" id="ARBA00023014"/>
    </source>
</evidence>
<dbReference type="NCBIfam" id="NF008132">
    <property type="entry name" value="PRK10880.1"/>
    <property type="match status" value="1"/>
</dbReference>
<dbReference type="GO" id="GO:0035485">
    <property type="term" value="F:adenine/guanine mispair binding"/>
    <property type="evidence" value="ECO:0007669"/>
    <property type="project" value="TreeGrafter"/>
</dbReference>
<dbReference type="FunFam" id="1.10.1670.10:FF:000002">
    <property type="entry name" value="Adenine DNA glycosylase"/>
    <property type="match status" value="1"/>
</dbReference>
<dbReference type="InterPro" id="IPR011257">
    <property type="entry name" value="DNA_glycosylase"/>
</dbReference>
<keyword evidence="11" id="KW-0411">Iron-sulfur</keyword>
<dbReference type="NCBIfam" id="TIGR01084">
    <property type="entry name" value="mutY"/>
    <property type="match status" value="1"/>
</dbReference>
<evidence type="ECO:0000256" key="6">
    <source>
        <dbReference type="ARBA" id="ARBA00022485"/>
    </source>
</evidence>
<comment type="cofactor">
    <cofactor evidence="14">
        <name>[4Fe-4S] cluster</name>
        <dbReference type="ChEBI" id="CHEBI:49883"/>
    </cofactor>
    <text evidence="14">Binds 1 [4Fe-4S] cluster.</text>
</comment>
<dbReference type="Gene3D" id="3.90.79.10">
    <property type="entry name" value="Nucleoside Triphosphate Pyrophosphohydrolase"/>
    <property type="match status" value="1"/>
</dbReference>
<evidence type="ECO:0000256" key="14">
    <source>
        <dbReference type="RuleBase" id="RU365096"/>
    </source>
</evidence>
<dbReference type="PROSITE" id="PS00764">
    <property type="entry name" value="ENDONUCLEASE_III_1"/>
    <property type="match status" value="1"/>
</dbReference>
<dbReference type="GO" id="GO:0006284">
    <property type="term" value="P:base-excision repair"/>
    <property type="evidence" value="ECO:0007669"/>
    <property type="project" value="UniProtKB-UniRule"/>
</dbReference>
<dbReference type="InterPro" id="IPR015797">
    <property type="entry name" value="NUDIX_hydrolase-like_dom_sf"/>
</dbReference>
<dbReference type="Pfam" id="PF00730">
    <property type="entry name" value="HhH-GPD"/>
    <property type="match status" value="1"/>
</dbReference>
<dbReference type="InterPro" id="IPR005760">
    <property type="entry name" value="A/G_AdeGlyc_MutY"/>
</dbReference>
<evidence type="ECO:0000256" key="9">
    <source>
        <dbReference type="ARBA" id="ARBA00022801"/>
    </source>
</evidence>
<dbReference type="EMBL" id="DRKP01000049">
    <property type="protein sequence ID" value="HEB95567.1"/>
    <property type="molecule type" value="Genomic_DNA"/>
</dbReference>
<dbReference type="CDD" id="cd00056">
    <property type="entry name" value="ENDO3c"/>
    <property type="match status" value="1"/>
</dbReference>